<dbReference type="GO" id="GO:0016020">
    <property type="term" value="C:membrane"/>
    <property type="evidence" value="ECO:0007669"/>
    <property type="project" value="UniProtKB-SubCell"/>
</dbReference>
<evidence type="ECO:0000256" key="1">
    <source>
        <dbReference type="ARBA" id="ARBA00004167"/>
    </source>
</evidence>
<dbReference type="EMBL" id="RQHW01000047">
    <property type="protein sequence ID" value="TGN18558.1"/>
    <property type="molecule type" value="Genomic_DNA"/>
</dbReference>
<dbReference type="PANTHER" id="PTHR42911:SF1">
    <property type="entry name" value="MODULATOR OF FTSH PROTEASE HFLC"/>
    <property type="match status" value="1"/>
</dbReference>
<evidence type="ECO:0000313" key="5">
    <source>
        <dbReference type="Proteomes" id="UP000298058"/>
    </source>
</evidence>
<protein>
    <submittedName>
        <fullName evidence="4">Prohibitin family protein</fullName>
    </submittedName>
</protein>
<name>A0A4R9M1E7_9LEPT</name>
<evidence type="ECO:0000259" key="3">
    <source>
        <dbReference type="Pfam" id="PF01145"/>
    </source>
</evidence>
<dbReference type="Gene3D" id="3.30.479.30">
    <property type="entry name" value="Band 7 domain"/>
    <property type="match status" value="1"/>
</dbReference>
<dbReference type="InterPro" id="IPR036013">
    <property type="entry name" value="Band_7/SPFH_dom_sf"/>
</dbReference>
<comment type="caution">
    <text evidence="4">The sequence shown here is derived from an EMBL/GenBank/DDBJ whole genome shotgun (WGS) entry which is preliminary data.</text>
</comment>
<dbReference type="PROSITE" id="PS51257">
    <property type="entry name" value="PROKAR_LIPOPROTEIN"/>
    <property type="match status" value="1"/>
</dbReference>
<dbReference type="OrthoDB" id="9812991at2"/>
<dbReference type="InterPro" id="IPR001107">
    <property type="entry name" value="Band_7"/>
</dbReference>
<dbReference type="PANTHER" id="PTHR42911">
    <property type="entry name" value="MODULATOR OF FTSH PROTEASE HFLC"/>
    <property type="match status" value="1"/>
</dbReference>
<sequence>MKNKKRILFVLLISILIFFFMTGCEKVPAGYVGVKVYLLGSSKGVDSEELGVGRYWVGINEELYLYPTFTKTYVWTADFQEDSETNESIDIQTKEGLTVNADVGIQFRVEPDKANVLFQTYRRGIDEITDSVLRTAVRDVLNRLASSMTSDMIYGQGRVELIEKATEAVKIEFSGKGIIVERLYWIGTMRLPDKVKQALDAKIEQIQKAEQRENELREAVAQAKIEKAKAEGTANQIRLESQQLTPLMIQKMWIEKWDGRLPQNVMGDKANLMIPFPAR</sequence>
<accession>A0A4R9M1E7</accession>
<proteinExistence type="predicted"/>
<dbReference type="AlphaFoldDB" id="A0A4R9M1E7"/>
<evidence type="ECO:0000256" key="2">
    <source>
        <dbReference type="SAM" id="Coils"/>
    </source>
</evidence>
<reference evidence="4" key="1">
    <citation type="journal article" date="2019" name="PLoS Negl. Trop. Dis.">
        <title>Revisiting the worldwide diversity of Leptospira species in the environment.</title>
        <authorList>
            <person name="Vincent A.T."/>
            <person name="Schiettekatte O."/>
            <person name="Bourhy P."/>
            <person name="Veyrier F.J."/>
            <person name="Picardeau M."/>
        </authorList>
    </citation>
    <scope>NUCLEOTIDE SEQUENCE [LARGE SCALE GENOMIC DNA]</scope>
    <source>
        <strain evidence="4">201300427</strain>
    </source>
</reference>
<gene>
    <name evidence="4" type="ORF">EHS15_14325</name>
</gene>
<feature type="domain" description="Band 7" evidence="3">
    <location>
        <begin position="26"/>
        <end position="226"/>
    </location>
</feature>
<dbReference type="RefSeq" id="WP_135761241.1">
    <property type="nucleotide sequence ID" value="NZ_RQHW01000047.1"/>
</dbReference>
<keyword evidence="5" id="KW-1185">Reference proteome</keyword>
<organism evidence="4 5">
    <name type="scientific">Leptospira idonii</name>
    <dbReference type="NCBI Taxonomy" id="1193500"/>
    <lineage>
        <taxon>Bacteria</taxon>
        <taxon>Pseudomonadati</taxon>
        <taxon>Spirochaetota</taxon>
        <taxon>Spirochaetia</taxon>
        <taxon>Leptospirales</taxon>
        <taxon>Leptospiraceae</taxon>
        <taxon>Leptospira</taxon>
    </lineage>
</organism>
<evidence type="ECO:0000313" key="4">
    <source>
        <dbReference type="EMBL" id="TGN18558.1"/>
    </source>
</evidence>
<comment type="subcellular location">
    <subcellularLocation>
        <location evidence="1">Membrane</location>
        <topology evidence="1">Single-pass membrane protein</topology>
    </subcellularLocation>
</comment>
<dbReference type="Pfam" id="PF01145">
    <property type="entry name" value="Band_7"/>
    <property type="match status" value="1"/>
</dbReference>
<dbReference type="Proteomes" id="UP000298058">
    <property type="component" value="Unassembled WGS sequence"/>
</dbReference>
<dbReference type="SUPFAM" id="SSF117892">
    <property type="entry name" value="Band 7/SPFH domain"/>
    <property type="match status" value="1"/>
</dbReference>
<feature type="coiled-coil region" evidence="2">
    <location>
        <begin position="196"/>
        <end position="240"/>
    </location>
</feature>
<keyword evidence="2" id="KW-0175">Coiled coil</keyword>